<sequence>MALGLGVLPMMLDWPLILFLADSPLFVVQVPQFTPPGVVQSWLSSVVVQVHQNLQLWFKSTAPYSFVQVHTSIQVLGHIYMWFKSMIILSLGLSPRLLQISVQVLDPQSLIQFKSLTLSVLDELQAYGLVRFKFGKSCGNVGNFIGSSYSI</sequence>
<organism evidence="2 3">
    <name type="scientific">Solanum pinnatisectum</name>
    <name type="common">tansyleaf nightshade</name>
    <dbReference type="NCBI Taxonomy" id="50273"/>
    <lineage>
        <taxon>Eukaryota</taxon>
        <taxon>Viridiplantae</taxon>
        <taxon>Streptophyta</taxon>
        <taxon>Embryophyta</taxon>
        <taxon>Tracheophyta</taxon>
        <taxon>Spermatophyta</taxon>
        <taxon>Magnoliopsida</taxon>
        <taxon>eudicotyledons</taxon>
        <taxon>Gunneridae</taxon>
        <taxon>Pentapetalae</taxon>
        <taxon>asterids</taxon>
        <taxon>lamiids</taxon>
        <taxon>Solanales</taxon>
        <taxon>Solanaceae</taxon>
        <taxon>Solanoideae</taxon>
        <taxon>Solaneae</taxon>
        <taxon>Solanum</taxon>
    </lineage>
</organism>
<evidence type="ECO:0000313" key="3">
    <source>
        <dbReference type="Proteomes" id="UP001311915"/>
    </source>
</evidence>
<keyword evidence="3" id="KW-1185">Reference proteome</keyword>
<feature type="signal peptide" evidence="1">
    <location>
        <begin position="1"/>
        <end position="21"/>
    </location>
</feature>
<comment type="caution">
    <text evidence="2">The sequence shown here is derived from an EMBL/GenBank/DDBJ whole genome shotgun (WGS) entry which is preliminary data.</text>
</comment>
<accession>A0AAV9LZZ1</accession>
<gene>
    <name evidence="2" type="ORF">R3W88_024336</name>
</gene>
<evidence type="ECO:0000313" key="2">
    <source>
        <dbReference type="EMBL" id="KAK4731348.1"/>
    </source>
</evidence>
<protein>
    <submittedName>
        <fullName evidence="2">Uncharacterized protein</fullName>
    </submittedName>
</protein>
<dbReference type="Proteomes" id="UP001311915">
    <property type="component" value="Unassembled WGS sequence"/>
</dbReference>
<keyword evidence="1" id="KW-0732">Signal</keyword>
<dbReference type="EMBL" id="JAWPEI010000003">
    <property type="protein sequence ID" value="KAK4731348.1"/>
    <property type="molecule type" value="Genomic_DNA"/>
</dbReference>
<feature type="chain" id="PRO_5043384488" evidence="1">
    <location>
        <begin position="22"/>
        <end position="151"/>
    </location>
</feature>
<evidence type="ECO:0000256" key="1">
    <source>
        <dbReference type="SAM" id="SignalP"/>
    </source>
</evidence>
<name>A0AAV9LZZ1_9SOLN</name>
<dbReference type="AlphaFoldDB" id="A0AAV9LZZ1"/>
<proteinExistence type="predicted"/>
<reference evidence="2 3" key="1">
    <citation type="submission" date="2023-10" db="EMBL/GenBank/DDBJ databases">
        <title>Genome-Wide Identification Analysis in wild type Solanum Pinnatisectum Reveals Some Genes Defensing Phytophthora Infestans.</title>
        <authorList>
            <person name="Sun C."/>
        </authorList>
    </citation>
    <scope>NUCLEOTIDE SEQUENCE [LARGE SCALE GENOMIC DNA]</scope>
    <source>
        <strain evidence="2">LQN</strain>
        <tissue evidence="2">Leaf</tissue>
    </source>
</reference>